<evidence type="ECO:0000313" key="8">
    <source>
        <dbReference type="Proteomes" id="UP000249789"/>
    </source>
</evidence>
<accession>A0A8G1RFC9</accession>
<sequence length="564" mass="60958">MSLEPETQSPHIFGLWSAIGLGWLTLNVFGTLSFIIVVGLPAGGVPVILYGLYVQSHLASRRKFGALSFFASDRHVDSIGSNIAVICMVMTFAQCASRFSTADVLHSSRSAHLRPGGAYHYACFLIPLQYRRQIAYPLGWLNYLGWIFTHAGACAIVATLTLGLVKLCNPEIDISPRWKLFVVYISINFLCWLFNLVAVRGIPTLELLGCYATAFGFVAYTIALLVKAPKADSSSVFTQVNDETGFHSHGFAILLGLVNSFGTMMGLDGPAHLAEELPRPKVLLPRIMMIIVLSQFLVGLVWIIVLGFSITDVSAITSSATGVPVLEIIRLGTGSNAAAIVFCLILIINNATSALGSAVTMSRQGYAFARDGGLFWNAQLAKRCLNSNLPFWSITLPSLICALVGLIYLLSSSAYNAFVGSQVTCMIISFGSPALILLITRGQLLPECDRWNFGAWSTPIYLISALYSILVVVVSVLPQSHPVTTSNMNYTALVMGCLALAMTLAWMFEGRRLFSPPTNDDVLAGIVPTLSGIEPDPEAGEEKASSLTKRPELGKEVFITPITL</sequence>
<feature type="transmembrane region" description="Helical" evidence="6">
    <location>
        <begin position="490"/>
        <end position="508"/>
    </location>
</feature>
<feature type="transmembrane region" description="Helical" evidence="6">
    <location>
        <begin position="205"/>
        <end position="226"/>
    </location>
</feature>
<feature type="transmembrane region" description="Helical" evidence="6">
    <location>
        <begin position="246"/>
        <end position="267"/>
    </location>
</feature>
<proteinExistence type="predicted"/>
<dbReference type="OrthoDB" id="2417308at2759"/>
<organism evidence="7 8">
    <name type="scientific">Aspergillus fijiensis CBS 313.89</name>
    <dbReference type="NCBI Taxonomy" id="1448319"/>
    <lineage>
        <taxon>Eukaryota</taxon>
        <taxon>Fungi</taxon>
        <taxon>Dikarya</taxon>
        <taxon>Ascomycota</taxon>
        <taxon>Pezizomycotina</taxon>
        <taxon>Eurotiomycetes</taxon>
        <taxon>Eurotiomycetidae</taxon>
        <taxon>Eurotiales</taxon>
        <taxon>Aspergillaceae</taxon>
        <taxon>Aspergillus</taxon>
    </lineage>
</organism>
<gene>
    <name evidence="7" type="ORF">BO72DRAFT_521181</name>
</gene>
<feature type="transmembrane region" description="Helical" evidence="6">
    <location>
        <begin position="177"/>
        <end position="198"/>
    </location>
</feature>
<evidence type="ECO:0000313" key="7">
    <source>
        <dbReference type="EMBL" id="RAK72234.1"/>
    </source>
</evidence>
<dbReference type="InterPro" id="IPR002293">
    <property type="entry name" value="AA/rel_permease1"/>
</dbReference>
<protein>
    <recommendedName>
        <fullName evidence="9">Choline transport protein</fullName>
    </recommendedName>
</protein>
<dbReference type="RefSeq" id="XP_040796246.1">
    <property type="nucleotide sequence ID" value="XM_040949741.1"/>
</dbReference>
<evidence type="ECO:0008006" key="9">
    <source>
        <dbReference type="Google" id="ProtNLM"/>
    </source>
</evidence>
<feature type="transmembrane region" description="Helical" evidence="6">
    <location>
        <begin position="460"/>
        <end position="478"/>
    </location>
</feature>
<keyword evidence="2" id="KW-0813">Transport</keyword>
<name>A0A8G1RFC9_9EURO</name>
<evidence type="ECO:0000256" key="5">
    <source>
        <dbReference type="ARBA" id="ARBA00023136"/>
    </source>
</evidence>
<dbReference type="VEuPathDB" id="FungiDB:BO72DRAFT_521181"/>
<keyword evidence="3 6" id="KW-0812">Transmembrane</keyword>
<feature type="transmembrane region" description="Helical" evidence="6">
    <location>
        <begin position="35"/>
        <end position="54"/>
    </location>
</feature>
<dbReference type="GO" id="GO:0022857">
    <property type="term" value="F:transmembrane transporter activity"/>
    <property type="evidence" value="ECO:0007669"/>
    <property type="project" value="InterPro"/>
</dbReference>
<feature type="transmembrane region" description="Helical" evidence="6">
    <location>
        <begin position="389"/>
        <end position="411"/>
    </location>
</feature>
<dbReference type="PANTHER" id="PTHR45649:SF7">
    <property type="entry name" value="CHOLINE TRANSPORT PROTEIN"/>
    <property type="match status" value="1"/>
</dbReference>
<dbReference type="GeneID" id="63867076"/>
<keyword evidence="4 6" id="KW-1133">Transmembrane helix</keyword>
<dbReference type="EMBL" id="KZ824699">
    <property type="protein sequence ID" value="RAK72234.1"/>
    <property type="molecule type" value="Genomic_DNA"/>
</dbReference>
<reference evidence="7 8" key="1">
    <citation type="submission" date="2018-02" db="EMBL/GenBank/DDBJ databases">
        <title>The genomes of Aspergillus section Nigri reveals drivers in fungal speciation.</title>
        <authorList>
            <consortium name="DOE Joint Genome Institute"/>
            <person name="Vesth T.C."/>
            <person name="Nybo J."/>
            <person name="Theobald S."/>
            <person name="Brandl J."/>
            <person name="Frisvad J.C."/>
            <person name="Nielsen K.F."/>
            <person name="Lyhne E.K."/>
            <person name="Kogle M.E."/>
            <person name="Kuo A."/>
            <person name="Riley R."/>
            <person name="Clum A."/>
            <person name="Nolan M."/>
            <person name="Lipzen A."/>
            <person name="Salamov A."/>
            <person name="Henrissat B."/>
            <person name="Wiebenga A."/>
            <person name="De vries R.P."/>
            <person name="Grigoriev I.V."/>
            <person name="Mortensen U.H."/>
            <person name="Andersen M.R."/>
            <person name="Baker S.E."/>
        </authorList>
    </citation>
    <scope>NUCLEOTIDE SEQUENCE [LARGE SCALE GENOMIC DNA]</scope>
    <source>
        <strain evidence="7 8">CBS 313.89</strain>
    </source>
</reference>
<evidence type="ECO:0000256" key="1">
    <source>
        <dbReference type="ARBA" id="ARBA00004141"/>
    </source>
</evidence>
<comment type="subcellular location">
    <subcellularLocation>
        <location evidence="1">Membrane</location>
        <topology evidence="1">Multi-pass membrane protein</topology>
    </subcellularLocation>
</comment>
<keyword evidence="8" id="KW-1185">Reference proteome</keyword>
<dbReference type="Proteomes" id="UP000249789">
    <property type="component" value="Unassembled WGS sequence"/>
</dbReference>
<feature type="transmembrane region" description="Helical" evidence="6">
    <location>
        <begin position="417"/>
        <end position="439"/>
    </location>
</feature>
<feature type="transmembrane region" description="Helical" evidence="6">
    <location>
        <begin position="287"/>
        <end position="308"/>
    </location>
</feature>
<dbReference type="Pfam" id="PF13520">
    <property type="entry name" value="AA_permease_2"/>
    <property type="match status" value="1"/>
</dbReference>
<keyword evidence="5 6" id="KW-0472">Membrane</keyword>
<dbReference type="PANTHER" id="PTHR45649">
    <property type="entry name" value="AMINO-ACID PERMEASE BAT1"/>
    <property type="match status" value="1"/>
</dbReference>
<evidence type="ECO:0000256" key="3">
    <source>
        <dbReference type="ARBA" id="ARBA00022692"/>
    </source>
</evidence>
<feature type="transmembrane region" description="Helical" evidence="6">
    <location>
        <begin position="140"/>
        <end position="165"/>
    </location>
</feature>
<evidence type="ECO:0000256" key="2">
    <source>
        <dbReference type="ARBA" id="ARBA00022448"/>
    </source>
</evidence>
<dbReference type="Gene3D" id="1.20.1740.10">
    <property type="entry name" value="Amino acid/polyamine transporter I"/>
    <property type="match status" value="1"/>
</dbReference>
<evidence type="ECO:0000256" key="6">
    <source>
        <dbReference type="SAM" id="Phobius"/>
    </source>
</evidence>
<dbReference type="AlphaFoldDB" id="A0A8G1RFC9"/>
<evidence type="ECO:0000256" key="4">
    <source>
        <dbReference type="ARBA" id="ARBA00022989"/>
    </source>
</evidence>
<dbReference type="GO" id="GO:0016020">
    <property type="term" value="C:membrane"/>
    <property type="evidence" value="ECO:0007669"/>
    <property type="project" value="UniProtKB-SubCell"/>
</dbReference>